<evidence type="ECO:0000256" key="13">
    <source>
        <dbReference type="ARBA" id="ARBA00022840"/>
    </source>
</evidence>
<proteinExistence type="predicted"/>
<dbReference type="PROSITE" id="PS50110">
    <property type="entry name" value="RESPONSE_REGULATORY"/>
    <property type="match status" value="1"/>
</dbReference>
<dbReference type="Gene3D" id="1.20.5.1930">
    <property type="match status" value="1"/>
</dbReference>
<dbReference type="InterPro" id="IPR004358">
    <property type="entry name" value="Sig_transdc_His_kin-like_C"/>
</dbReference>
<evidence type="ECO:0000256" key="22">
    <source>
        <dbReference type="SAM" id="Phobius"/>
    </source>
</evidence>
<keyword evidence="15" id="KW-0902">Two-component regulatory system</keyword>
<evidence type="ECO:0000256" key="21">
    <source>
        <dbReference type="SAM" id="MobiDB-lite"/>
    </source>
</evidence>
<dbReference type="EMBL" id="JBHSAM010000036">
    <property type="protein sequence ID" value="MFC4104189.1"/>
    <property type="molecule type" value="Genomic_DNA"/>
</dbReference>
<keyword evidence="11" id="KW-0547">Nucleotide-binding</keyword>
<evidence type="ECO:0000256" key="15">
    <source>
        <dbReference type="ARBA" id="ARBA00023012"/>
    </source>
</evidence>
<dbReference type="PANTHER" id="PTHR43047">
    <property type="entry name" value="TWO-COMPONENT HISTIDINE PROTEIN KINASE"/>
    <property type="match status" value="1"/>
</dbReference>
<dbReference type="InterPro" id="IPR036890">
    <property type="entry name" value="HATPase_C_sf"/>
</dbReference>
<comment type="function">
    <text evidence="17">Member of the two-component regulatory system NreB/NreC involved in the control of dissimilatory nitrate/nitrite reduction in response to oxygen. NreB functions as a direct oxygen sensor histidine kinase which is autophosphorylated, in the absence of oxygen, probably at the conserved histidine residue, and transfers its phosphate group probably to a conserved aspartate residue of NreC. NreB/NreC activates the expression of the nitrate (narGHJI) and nitrite (nir) reductase operons, as well as the putative nitrate transporter gene narT.</text>
</comment>
<dbReference type="SUPFAM" id="SSF55874">
    <property type="entry name" value="ATPase domain of HSP90 chaperone/DNA topoisomerase II/histidine kinase"/>
    <property type="match status" value="2"/>
</dbReference>
<dbReference type="Gene3D" id="3.30.565.10">
    <property type="entry name" value="Histidine kinase-like ATPase, C-terminal domain"/>
    <property type="match status" value="2"/>
</dbReference>
<dbReference type="RefSeq" id="WP_377722725.1">
    <property type="nucleotide sequence ID" value="NZ_JBHSAM010000036.1"/>
</dbReference>
<dbReference type="Proteomes" id="UP001595715">
    <property type="component" value="Unassembled WGS sequence"/>
</dbReference>
<evidence type="ECO:0000313" key="25">
    <source>
        <dbReference type="EMBL" id="MFC4104189.1"/>
    </source>
</evidence>
<dbReference type="SUPFAM" id="SSF52172">
    <property type="entry name" value="CheY-like"/>
    <property type="match status" value="1"/>
</dbReference>
<dbReference type="SMART" id="SM00387">
    <property type="entry name" value="HATPase_c"/>
    <property type="match status" value="2"/>
</dbReference>
<keyword evidence="20" id="KW-0175">Coiled coil</keyword>
<keyword evidence="22" id="KW-0812">Transmembrane</keyword>
<evidence type="ECO:0000313" key="26">
    <source>
        <dbReference type="Proteomes" id="UP001595715"/>
    </source>
</evidence>
<evidence type="ECO:0000256" key="16">
    <source>
        <dbReference type="ARBA" id="ARBA00023014"/>
    </source>
</evidence>
<evidence type="ECO:0000256" key="20">
    <source>
        <dbReference type="SAM" id="Coils"/>
    </source>
</evidence>
<dbReference type="Pfam" id="PF02518">
    <property type="entry name" value="HATPase_c"/>
    <property type="match status" value="1"/>
</dbReference>
<dbReference type="InterPro" id="IPR005467">
    <property type="entry name" value="His_kinase_dom"/>
</dbReference>
<keyword evidence="6" id="KW-0004">4Fe-4S</keyword>
<dbReference type="PROSITE" id="PS50109">
    <property type="entry name" value="HIS_KIN"/>
    <property type="match status" value="1"/>
</dbReference>
<keyword evidence="10" id="KW-0479">Metal-binding</keyword>
<keyword evidence="22" id="KW-1133">Transmembrane helix</keyword>
<evidence type="ECO:0000256" key="11">
    <source>
        <dbReference type="ARBA" id="ARBA00022741"/>
    </source>
</evidence>
<dbReference type="InterPro" id="IPR011712">
    <property type="entry name" value="Sig_transdc_His_kin_sub3_dim/P"/>
</dbReference>
<dbReference type="Pfam" id="PF00512">
    <property type="entry name" value="HisKA"/>
    <property type="match status" value="1"/>
</dbReference>
<feature type="region of interest" description="Disordered" evidence="21">
    <location>
        <begin position="731"/>
        <end position="754"/>
    </location>
</feature>
<feature type="transmembrane region" description="Helical" evidence="22">
    <location>
        <begin position="349"/>
        <end position="366"/>
    </location>
</feature>
<feature type="region of interest" description="Disordered" evidence="21">
    <location>
        <begin position="50"/>
        <end position="80"/>
    </location>
</feature>
<evidence type="ECO:0000256" key="5">
    <source>
        <dbReference type="ARBA" id="ARBA00017322"/>
    </source>
</evidence>
<feature type="transmembrane region" description="Helical" evidence="22">
    <location>
        <begin position="420"/>
        <end position="440"/>
    </location>
</feature>
<evidence type="ECO:0000256" key="2">
    <source>
        <dbReference type="ARBA" id="ARBA00001966"/>
    </source>
</evidence>
<feature type="compositionally biased region" description="Low complexity" evidence="21">
    <location>
        <begin position="51"/>
        <end position="68"/>
    </location>
</feature>
<keyword evidence="26" id="KW-1185">Reference proteome</keyword>
<dbReference type="SMART" id="SM00388">
    <property type="entry name" value="HisKA"/>
    <property type="match status" value="1"/>
</dbReference>
<dbReference type="InterPro" id="IPR001789">
    <property type="entry name" value="Sig_transdc_resp-reg_receiver"/>
</dbReference>
<keyword evidence="8 19" id="KW-0597">Phosphoprotein</keyword>
<dbReference type="InterPro" id="IPR003594">
    <property type="entry name" value="HATPase_dom"/>
</dbReference>
<evidence type="ECO:0000256" key="18">
    <source>
        <dbReference type="ARBA" id="ARBA00030800"/>
    </source>
</evidence>
<accession>A0ABV8KDZ3</accession>
<evidence type="ECO:0000256" key="14">
    <source>
        <dbReference type="ARBA" id="ARBA00023004"/>
    </source>
</evidence>
<evidence type="ECO:0000256" key="19">
    <source>
        <dbReference type="PROSITE-ProRule" id="PRU00169"/>
    </source>
</evidence>
<keyword evidence="14" id="KW-0408">Iron</keyword>
<name>A0ABV8KDZ3_9BACL</name>
<evidence type="ECO:0000256" key="1">
    <source>
        <dbReference type="ARBA" id="ARBA00000085"/>
    </source>
</evidence>
<feature type="domain" description="Response regulatory" evidence="24">
    <location>
        <begin position="780"/>
        <end position="897"/>
    </location>
</feature>
<comment type="cofactor">
    <cofactor evidence="2">
        <name>[4Fe-4S] cluster</name>
        <dbReference type="ChEBI" id="CHEBI:49883"/>
    </cofactor>
</comment>
<dbReference type="Gene3D" id="1.10.287.130">
    <property type="match status" value="1"/>
</dbReference>
<dbReference type="SUPFAM" id="SSF47384">
    <property type="entry name" value="Homodimeric domain of signal transducing histidine kinase"/>
    <property type="match status" value="1"/>
</dbReference>
<feature type="transmembrane region" description="Helical" evidence="22">
    <location>
        <begin position="292"/>
        <end position="310"/>
    </location>
</feature>
<dbReference type="InterPro" id="IPR003661">
    <property type="entry name" value="HisK_dim/P_dom"/>
</dbReference>
<dbReference type="EC" id="2.7.13.3" evidence="4"/>
<comment type="subcellular location">
    <subcellularLocation>
        <location evidence="3">Cytoplasm</location>
    </subcellularLocation>
</comment>
<keyword evidence="7" id="KW-0963">Cytoplasm</keyword>
<dbReference type="Pfam" id="PF00072">
    <property type="entry name" value="Response_reg"/>
    <property type="match status" value="1"/>
</dbReference>
<keyword evidence="13 25" id="KW-0067">ATP-binding</keyword>
<feature type="domain" description="Histidine kinase" evidence="23">
    <location>
        <begin position="474"/>
        <end position="691"/>
    </location>
</feature>
<feature type="transmembrane region" description="Helical" evidence="22">
    <location>
        <begin position="254"/>
        <end position="280"/>
    </location>
</feature>
<feature type="transmembrane region" description="Helical" evidence="22">
    <location>
        <begin position="378"/>
        <end position="400"/>
    </location>
</feature>
<evidence type="ECO:0000256" key="8">
    <source>
        <dbReference type="ARBA" id="ARBA00022553"/>
    </source>
</evidence>
<evidence type="ECO:0000259" key="23">
    <source>
        <dbReference type="PROSITE" id="PS50109"/>
    </source>
</evidence>
<evidence type="ECO:0000256" key="17">
    <source>
        <dbReference type="ARBA" id="ARBA00024827"/>
    </source>
</evidence>
<evidence type="ECO:0000256" key="7">
    <source>
        <dbReference type="ARBA" id="ARBA00022490"/>
    </source>
</evidence>
<feature type="modified residue" description="4-aspartylphosphate" evidence="19">
    <location>
        <position position="830"/>
    </location>
</feature>
<evidence type="ECO:0000256" key="3">
    <source>
        <dbReference type="ARBA" id="ARBA00004496"/>
    </source>
</evidence>
<dbReference type="InterPro" id="IPR036097">
    <property type="entry name" value="HisK_dim/P_sf"/>
</dbReference>
<gene>
    <name evidence="25" type="ORF">ACFOZ8_31675</name>
</gene>
<feature type="coiled-coil region" evidence="20">
    <location>
        <begin position="440"/>
        <end position="467"/>
    </location>
</feature>
<dbReference type="CDD" id="cd00082">
    <property type="entry name" value="HisKA"/>
    <property type="match status" value="1"/>
</dbReference>
<evidence type="ECO:0000256" key="12">
    <source>
        <dbReference type="ARBA" id="ARBA00022777"/>
    </source>
</evidence>
<dbReference type="SMART" id="SM00448">
    <property type="entry name" value="REC"/>
    <property type="match status" value="1"/>
</dbReference>
<dbReference type="GO" id="GO:0005524">
    <property type="term" value="F:ATP binding"/>
    <property type="evidence" value="ECO:0007669"/>
    <property type="project" value="UniProtKB-KW"/>
</dbReference>
<dbReference type="InterPro" id="IPR011006">
    <property type="entry name" value="CheY-like_superfamily"/>
</dbReference>
<keyword evidence="9" id="KW-0808">Transferase</keyword>
<dbReference type="Gene3D" id="3.40.50.2300">
    <property type="match status" value="1"/>
</dbReference>
<evidence type="ECO:0000256" key="9">
    <source>
        <dbReference type="ARBA" id="ARBA00022679"/>
    </source>
</evidence>
<comment type="catalytic activity">
    <reaction evidence="1">
        <text>ATP + protein L-histidine = ADP + protein N-phospho-L-histidine.</text>
        <dbReference type="EC" id="2.7.13.3"/>
    </reaction>
</comment>
<keyword evidence="22" id="KW-0472">Membrane</keyword>
<evidence type="ECO:0000256" key="4">
    <source>
        <dbReference type="ARBA" id="ARBA00012438"/>
    </source>
</evidence>
<evidence type="ECO:0000256" key="10">
    <source>
        <dbReference type="ARBA" id="ARBA00022723"/>
    </source>
</evidence>
<sequence>MRRLGRFAAAGLLIAAAVLGGWSFSAGWAGADFALAAGVDGDKETALPITGVSSGGASSAETSNSASSVKADSPSRPVKSSGLDWDKYPVRYLINWQLYLGEKPGPDAKWQPLDEAAGKRLADYEGTLWLKRELPQLPPRDPYLFLFEFKHVEVFVDGKSIYEFNMRKPDKYMNPAAALLPVRLSPDDGGKTVAIKLLWDHKPMPSFWNNIGDRFTLFKSMIGRDWILVVYSVIFLVSGTISLFMFLRRRQELLYFWFTILTYCAGIGMITLIISMQWFFSGIYRLYYFRDALLTIGITANIGFYTVALGKEYQRTYRVLIGVMGAYSLITVIASFIHPGLYVSLIVQWLPYIMIALFSVMTYTLARYIRHKRTRETFWLGFGYVFLLIFGFLHVLMNYFAFLQDRFQWPRFVLELSPHMLPIGILLFLFSLAMVIFGRFSEVHRQLQRYARELAAKNEEMAVYDQLKDDFLRNTSHELRTPLHGIAGLTESLLDGAAGPVDGHMKGNLQLILDSSNRLLRLVNDILDLYHMMHRDLKLKPEPVDPRQAAGVVVAALTPLSRRKGLATRVDIPANSGLAVHADPNRLEQILYNLIGNAIRYTVEGTITVVAEPAEGSMVTVAVEDTGPGITPERMTTLFQPFAAAESSSGGGTGLGLSITKQLVEMQGGTFAIGPRPGGGTRASFTLPAAPASPEESAAEGAAAAWTELAALAREPAAVLPLAPVFDDGRDDAAAGSESRWGAAEATDHADAAEARVHAEQDARVTVAATAFEGGPGAPTILLVDDEPINLQVLQHFLRGEPYRLVQAKDGQEALRLLEDGEKPQLVLLDVMMPVLTGYEVCQRIRERWTPNELPVILLSARNRIVDMTQGFDAGANDYLSKPFSQGELLARVHIQLKLAQFHHSLEEQVVLRTRELEEANRILAGSVRETAEALTEVSVLEERNRIAHEMHDVVGHTLTAAIVQLEAAKKLSDRDFGKSVERLDVSKELVRKGLDEIRRAVRMLSDEGAPFDLATALNELIQDTRDNAGVTIDYKPEPLPPLSGLTQRVIYHALMEGMTNGIRHGRCTAFAFELYAEDGWVYFDLSNDGEPYGTARPGFGLTSMMERVHLLGGSVRIGSRSGEAAGAPEGCRLAISLPLSDER</sequence>
<keyword evidence="12" id="KW-0418">Kinase</keyword>
<dbReference type="PANTHER" id="PTHR43047:SF64">
    <property type="entry name" value="HISTIDINE KINASE CONTAINING CHEY-HOMOLOGOUS RECEIVER DOMAIN AND PAS DOMAIN-RELATED"/>
    <property type="match status" value="1"/>
</dbReference>
<comment type="caution">
    <text evidence="25">The sequence shown here is derived from an EMBL/GenBank/DDBJ whole genome shotgun (WGS) entry which is preliminary data.</text>
</comment>
<dbReference type="Pfam" id="PF07730">
    <property type="entry name" value="HisKA_3"/>
    <property type="match status" value="1"/>
</dbReference>
<reference evidence="26" key="1">
    <citation type="journal article" date="2019" name="Int. J. Syst. Evol. Microbiol.">
        <title>The Global Catalogue of Microorganisms (GCM) 10K type strain sequencing project: providing services to taxonomists for standard genome sequencing and annotation.</title>
        <authorList>
            <consortium name="The Broad Institute Genomics Platform"/>
            <consortium name="The Broad Institute Genome Sequencing Center for Infectious Disease"/>
            <person name="Wu L."/>
            <person name="Ma J."/>
        </authorList>
    </citation>
    <scope>NUCLEOTIDE SEQUENCE [LARGE SCALE GENOMIC DNA]</scope>
    <source>
        <strain evidence="26">IBRC-M 10987</strain>
    </source>
</reference>
<evidence type="ECO:0000259" key="24">
    <source>
        <dbReference type="PROSITE" id="PS50110"/>
    </source>
</evidence>
<feature type="transmembrane region" description="Helical" evidence="22">
    <location>
        <begin position="317"/>
        <end position="337"/>
    </location>
</feature>
<dbReference type="PRINTS" id="PR00344">
    <property type="entry name" value="BCTRLSENSOR"/>
</dbReference>
<protein>
    <recommendedName>
        <fullName evidence="5">Oxygen sensor histidine kinase NreB</fullName>
        <ecNumber evidence="4">2.7.13.3</ecNumber>
    </recommendedName>
    <alternativeName>
        <fullName evidence="18">Nitrogen regulation protein B</fullName>
    </alternativeName>
</protein>
<feature type="transmembrane region" description="Helical" evidence="22">
    <location>
        <begin position="226"/>
        <end position="247"/>
    </location>
</feature>
<keyword evidence="16" id="KW-0411">Iron-sulfur</keyword>
<evidence type="ECO:0000256" key="6">
    <source>
        <dbReference type="ARBA" id="ARBA00022485"/>
    </source>
</evidence>
<organism evidence="25 26">
    <name type="scientific">Paenibacillus xanthanilyticus</name>
    <dbReference type="NCBI Taxonomy" id="1783531"/>
    <lineage>
        <taxon>Bacteria</taxon>
        <taxon>Bacillati</taxon>
        <taxon>Bacillota</taxon>
        <taxon>Bacilli</taxon>
        <taxon>Bacillales</taxon>
        <taxon>Paenibacillaceae</taxon>
        <taxon>Paenibacillus</taxon>
    </lineage>
</organism>